<reference evidence="3" key="1">
    <citation type="submission" date="2010-11" db="EMBL/GenBank/DDBJ databases">
        <title>The complete genome of Desulfurococcus mucosus DSM 2162.</title>
        <authorList>
            <consortium name="US DOE Joint Genome Institute (JGI-PGF)"/>
            <person name="Lucas S."/>
            <person name="Copeland A."/>
            <person name="Lapidus A."/>
            <person name="Bruce D."/>
            <person name="Goodwin L."/>
            <person name="Pitluck S."/>
            <person name="Kyrpides N."/>
            <person name="Mavromatis K."/>
            <person name="Pagani I."/>
            <person name="Ivanova N."/>
            <person name="Ovchinnikova G."/>
            <person name="Chertkov O."/>
            <person name="Held B."/>
            <person name="Brettin T."/>
            <person name="Detter J.C."/>
            <person name="Tapia R."/>
            <person name="Han C."/>
            <person name="Land M."/>
            <person name="Hauser L."/>
            <person name="Markowitz V."/>
            <person name="Cheng J.-F."/>
            <person name="Hugenholtz P."/>
            <person name="Woyke T."/>
            <person name="Wu D."/>
            <person name="Wirth R."/>
            <person name="Bilek Y."/>
            <person name="Hader T."/>
            <person name="Klenk H.-P."/>
            <person name="Eisen J.A."/>
        </authorList>
    </citation>
    <scope>NUCLEOTIDE SEQUENCE [LARGE SCALE GENOMIC DNA]</scope>
    <source>
        <strain evidence="3">ATCC 35584 / DSM 2162 / JCM 9187 / O7/1</strain>
    </source>
</reference>
<comment type="similarity">
    <text evidence="1">Belongs to the UPF0251 family.</text>
</comment>
<dbReference type="PANTHER" id="PTHR37478:SF2">
    <property type="entry name" value="UPF0251 PROTEIN TK0562"/>
    <property type="match status" value="1"/>
</dbReference>
<dbReference type="EMBL" id="CP002363">
    <property type="protein sequence ID" value="ADV65389.1"/>
    <property type="molecule type" value="Genomic_DNA"/>
</dbReference>
<name>E8RA83_DESM0</name>
<keyword evidence="3" id="KW-1185">Reference proteome</keyword>
<dbReference type="GeneID" id="10153795"/>
<dbReference type="PANTHER" id="PTHR37478">
    <property type="match status" value="1"/>
</dbReference>
<dbReference type="Proteomes" id="UP000001068">
    <property type="component" value="Chromosome"/>
</dbReference>
<sequence length="108" mass="12006">MPGRCWRRRWRGVGRPPKPIHVALPPVKRVFNPEPPGVGEEYLTLPELEALRLVDLEGRSLDEAAASMNISRGYVWRLVTGARAKVARALIEGMRIIVEPGGEVEEVG</sequence>
<dbReference type="HOGENOM" id="CLU_094511_2_0_2"/>
<proteinExistence type="inferred from homology"/>
<evidence type="ECO:0000313" key="2">
    <source>
        <dbReference type="EMBL" id="ADV65389.1"/>
    </source>
</evidence>
<dbReference type="eggNOG" id="arCOG02238">
    <property type="taxonomic scope" value="Archaea"/>
</dbReference>
<protein>
    <submittedName>
        <fullName evidence="2">Uncharacterized protein</fullName>
    </submittedName>
</protein>
<evidence type="ECO:0000313" key="3">
    <source>
        <dbReference type="Proteomes" id="UP000001068"/>
    </source>
</evidence>
<dbReference type="InterPro" id="IPR036388">
    <property type="entry name" value="WH-like_DNA-bd_sf"/>
</dbReference>
<reference evidence="2 3" key="2">
    <citation type="journal article" date="2011" name="Stand. Genomic Sci.">
        <title>Complete genome sequence of Desulfurococcus mucosus type strain (O7/1).</title>
        <authorList>
            <person name="Wirth R."/>
            <person name="Chertkov O."/>
            <person name="Held B."/>
            <person name="Lapidus A."/>
            <person name="Nolan M."/>
            <person name="Lucas S."/>
            <person name="Hammon N."/>
            <person name="Deshpande S."/>
            <person name="Cheng J.F."/>
            <person name="Tapia R."/>
            <person name="Han C."/>
            <person name="Goodwin L."/>
            <person name="Pitluck S."/>
            <person name="Liolios K."/>
            <person name="Ioanna P."/>
            <person name="Ivanova N."/>
            <person name="Mavromatis K."/>
            <person name="Mikhailova N."/>
            <person name="Pati A."/>
            <person name="Chen A."/>
            <person name="Palaniappan K."/>
            <person name="Land M."/>
            <person name="Hauser L."/>
            <person name="Chang Y.J."/>
            <person name="Jeffries C.D."/>
            <person name="Bilek Y."/>
            <person name="Hader T."/>
            <person name="Rohde M."/>
            <person name="Spring S."/>
            <person name="Sikorski J."/>
            <person name="Goker M."/>
            <person name="Woyke T."/>
            <person name="Bristow J."/>
            <person name="Eisen J.A."/>
            <person name="Markowitz V."/>
            <person name="Hugenholtz P."/>
            <person name="Kyrpides N.C."/>
            <person name="Klenk H.P."/>
        </authorList>
    </citation>
    <scope>NUCLEOTIDE SEQUENCE [LARGE SCALE GENOMIC DNA]</scope>
    <source>
        <strain evidence="3">ATCC 35584 / DSM 2162 / JCM 9187 / O7/1</strain>
    </source>
</reference>
<accession>E8RA83</accession>
<dbReference type="InterPro" id="IPR013324">
    <property type="entry name" value="RNA_pol_sigma_r3/r4-like"/>
</dbReference>
<dbReference type="InterPro" id="IPR002852">
    <property type="entry name" value="UPF0251"/>
</dbReference>
<gene>
    <name evidence="2" type="ordered locus">Desmu_1087</name>
</gene>
<organism evidence="2 3">
    <name type="scientific">Desulfurococcus mucosus (strain ATCC 35584 / DSM 2162 / JCM 9187 / O7/1)</name>
    <dbReference type="NCBI Taxonomy" id="765177"/>
    <lineage>
        <taxon>Archaea</taxon>
        <taxon>Thermoproteota</taxon>
        <taxon>Thermoprotei</taxon>
        <taxon>Desulfurococcales</taxon>
        <taxon>Desulfurococcaceae</taxon>
        <taxon>Desulfurococcus</taxon>
    </lineage>
</organism>
<dbReference type="AlphaFoldDB" id="E8RA83"/>
<dbReference type="Pfam" id="PF02001">
    <property type="entry name" value="DUF134"/>
    <property type="match status" value="1"/>
</dbReference>
<dbReference type="STRING" id="765177.Desmu_1087"/>
<dbReference type="Gene3D" id="1.10.10.10">
    <property type="entry name" value="Winged helix-like DNA-binding domain superfamily/Winged helix DNA-binding domain"/>
    <property type="match status" value="1"/>
</dbReference>
<evidence type="ECO:0000256" key="1">
    <source>
        <dbReference type="ARBA" id="ARBA00009350"/>
    </source>
</evidence>
<dbReference type="OrthoDB" id="19361at2157"/>
<dbReference type="KEGG" id="dmu:Desmu_1087"/>
<dbReference type="RefSeq" id="WP_013562611.1">
    <property type="nucleotide sequence ID" value="NC_014961.1"/>
</dbReference>
<dbReference type="SUPFAM" id="SSF88659">
    <property type="entry name" value="Sigma3 and sigma4 domains of RNA polymerase sigma factors"/>
    <property type="match status" value="1"/>
</dbReference>